<dbReference type="EMBL" id="VSSQ01009625">
    <property type="protein sequence ID" value="MPM42159.1"/>
    <property type="molecule type" value="Genomic_DNA"/>
</dbReference>
<organism evidence="1">
    <name type="scientific">bioreactor metagenome</name>
    <dbReference type="NCBI Taxonomy" id="1076179"/>
    <lineage>
        <taxon>unclassified sequences</taxon>
        <taxon>metagenomes</taxon>
        <taxon>ecological metagenomes</taxon>
    </lineage>
</organism>
<evidence type="ECO:0000313" key="1">
    <source>
        <dbReference type="EMBL" id="MPM42159.1"/>
    </source>
</evidence>
<protein>
    <submittedName>
        <fullName evidence="1">Uncharacterized protein</fullName>
    </submittedName>
</protein>
<reference evidence="1" key="1">
    <citation type="submission" date="2019-08" db="EMBL/GenBank/DDBJ databases">
        <authorList>
            <person name="Kucharzyk K."/>
            <person name="Murdoch R.W."/>
            <person name="Higgins S."/>
            <person name="Loffler F."/>
        </authorList>
    </citation>
    <scope>NUCLEOTIDE SEQUENCE</scope>
</reference>
<comment type="caution">
    <text evidence="1">The sequence shown here is derived from an EMBL/GenBank/DDBJ whole genome shotgun (WGS) entry which is preliminary data.</text>
</comment>
<gene>
    <name evidence="1" type="ORF">SDC9_88821</name>
</gene>
<accession>A0A644ZMJ0</accession>
<sequence>MFGTVNVDAGAGQYYYTVPLGMVVKTTTNTTQTFVGCYTLHLSNPGMQGTLPFQPLGITKGSFKQITNGTDLSPLLASACN</sequence>
<proteinExistence type="predicted"/>
<dbReference type="AlphaFoldDB" id="A0A644ZMJ0"/>
<name>A0A644ZMJ0_9ZZZZ</name>